<feature type="compositionally biased region" description="Basic residues" evidence="1">
    <location>
        <begin position="211"/>
        <end position="224"/>
    </location>
</feature>
<dbReference type="InterPro" id="IPR025632">
    <property type="entry name" value="DUF4290"/>
</dbReference>
<keyword evidence="3" id="KW-1185">Reference proteome</keyword>
<dbReference type="RefSeq" id="WP_205721514.1">
    <property type="nucleotide sequence ID" value="NZ_CP070608.1"/>
</dbReference>
<evidence type="ECO:0000313" key="3">
    <source>
        <dbReference type="Proteomes" id="UP000662783"/>
    </source>
</evidence>
<evidence type="ECO:0000256" key="1">
    <source>
        <dbReference type="SAM" id="MobiDB-lite"/>
    </source>
</evidence>
<dbReference type="EMBL" id="CP070608">
    <property type="protein sequence ID" value="QSE97001.1"/>
    <property type="molecule type" value="Genomic_DNA"/>
</dbReference>
<name>A0A975A0N9_9BACT</name>
<organism evidence="2 3">
    <name type="scientific">Fulvivirga lutea</name>
    <dbReference type="NCBI Taxonomy" id="2810512"/>
    <lineage>
        <taxon>Bacteria</taxon>
        <taxon>Pseudomonadati</taxon>
        <taxon>Bacteroidota</taxon>
        <taxon>Cytophagia</taxon>
        <taxon>Cytophagales</taxon>
        <taxon>Fulvivirgaceae</taxon>
        <taxon>Fulvivirga</taxon>
    </lineage>
</organism>
<feature type="compositionally biased region" description="Basic and acidic residues" evidence="1">
    <location>
        <begin position="189"/>
        <end position="201"/>
    </location>
</feature>
<dbReference type="KEGG" id="fuv:JR347_15595"/>
<dbReference type="Proteomes" id="UP000662783">
    <property type="component" value="Chromosome"/>
</dbReference>
<sequence>MNYNTSLEPIVLKEYGRNVQMLVEYLKTVKDKEKRTEQAHALVDLMRQITPSVKETTETNQKLWDDLYIMADLEIEIDGPYPKPEAEMINKKPQRMGYSTNHIRYKHYGKNIELLIKEAIKKEDPQEKEEAIIYIGKLMKSFYGSWNKEVIDDAVILENIQTISGGKLDIDLSKVREDNLFEKLYKAKTRKSYEDRERESNSRGGGGGRGRNNRKGGSSRRRRN</sequence>
<gene>
    <name evidence="2" type="ORF">JR347_15595</name>
</gene>
<proteinExistence type="predicted"/>
<accession>A0A975A0N9</accession>
<protein>
    <submittedName>
        <fullName evidence="2">DUF4290 domain-containing protein</fullName>
    </submittedName>
</protein>
<feature type="region of interest" description="Disordered" evidence="1">
    <location>
        <begin position="189"/>
        <end position="224"/>
    </location>
</feature>
<dbReference type="AlphaFoldDB" id="A0A975A0N9"/>
<reference evidence="2" key="1">
    <citation type="submission" date="2021-02" db="EMBL/GenBank/DDBJ databases">
        <title>Fulvivirga sp. S481 isolated from sea water.</title>
        <authorList>
            <person name="Bae S.S."/>
            <person name="Baek K."/>
        </authorList>
    </citation>
    <scope>NUCLEOTIDE SEQUENCE</scope>
    <source>
        <strain evidence="2">S481</strain>
    </source>
</reference>
<dbReference type="Pfam" id="PF14123">
    <property type="entry name" value="DUF4290"/>
    <property type="match status" value="1"/>
</dbReference>
<evidence type="ECO:0000313" key="2">
    <source>
        <dbReference type="EMBL" id="QSE97001.1"/>
    </source>
</evidence>